<keyword evidence="1" id="KW-0175">Coiled coil</keyword>
<sequence>MASLSSDPALTGRADWEAPAPQDLTTEQETVEQAEPVQDTAKPLQEIAEQADEPMPEISRGTAPRWSLLLYDVDLCRSRCAAVVLAGLHCNLPVEHTSVATLRRSALVQILERFAMRPKKRPAAAKPEDGVDRSFLDSRWKPVLLQEPAPKIAKEARPGMLCRISDRILAETLAISTSFLAATFSAPLAFSKSPSARLLLAAAEAPSDFPARLDRRMQLCGWLKRQLVCWWLLCWFGLLAPRFTCLTVLAKAASNQDTYQQLFELAVTGLAGAQAEVAGAQAEVASARASVDFAEKHWRNATEKEDSVVASTWEQKVKEAKQEVKEAEHKVEKAKQEVVEAEQKVEKAKQEVVEAKREVVKAKQVQEAVEKVQVASKDFDITACTRPGIFVKPSNFVQLAPCVNACVKAVEASLPQKTDATSVRVPPTVLSRCMRVGKTTVLMHVFDKLKSESKSPIFISFNGDSLIMPLLNESCLETMLRAIAVALLKKKPQDRGEAERVLCRKTVLREYLKDKKDVVLIVDELNVLLKPSQSDDGYAEVGAFLREQFLDRPGRYLIFSTHVPTSLGLSHLLGVGSGSSRTAEVVEMPRSHDMQALRSMHEECQALTPCEAVYYGRIPSLIYSVKTQYKSFNMLSRFQAIAPAQPTEALSKSFLSEFFTGVLGPDSDPIRAFDSLTESPASGQIRWILAYVGRMCSHLGWSEIAGWVQEIPRLSEKLESGLDWEAIVLVALSLRCVQAKYGFAHPLLNLPERAEPVKGVFFKNVPQDCCKTLPDMVKWWKQRTVSPDAFPYIAVLSPNYAKTEVVDAAWIYQQNSASNYVVRGVQDKLGRTVPSADMPDGMLGLLMRGKAPSTGKQANGWVYPSSVDIRDFLGASLSALYPSDWPLTVEGTAAGQRQSQQLRDVSARQLVPGELLHTCHWMKARSRGTGAGGTLMGERP</sequence>
<evidence type="ECO:0000256" key="2">
    <source>
        <dbReference type="SAM" id="MobiDB-lite"/>
    </source>
</evidence>
<dbReference type="OrthoDB" id="426852at2759"/>
<proteinExistence type="predicted"/>
<keyword evidence="4" id="KW-1185">Reference proteome</keyword>
<dbReference type="EMBL" id="LSRX01000213">
    <property type="protein sequence ID" value="OLQ04312.1"/>
    <property type="molecule type" value="Genomic_DNA"/>
</dbReference>
<feature type="region of interest" description="Disordered" evidence="2">
    <location>
        <begin position="1"/>
        <end position="42"/>
    </location>
</feature>
<evidence type="ECO:0000313" key="3">
    <source>
        <dbReference type="EMBL" id="OLQ04312.1"/>
    </source>
</evidence>
<organism evidence="3 4">
    <name type="scientific">Symbiodinium microadriaticum</name>
    <name type="common">Dinoflagellate</name>
    <name type="synonym">Zooxanthella microadriatica</name>
    <dbReference type="NCBI Taxonomy" id="2951"/>
    <lineage>
        <taxon>Eukaryota</taxon>
        <taxon>Sar</taxon>
        <taxon>Alveolata</taxon>
        <taxon>Dinophyceae</taxon>
        <taxon>Suessiales</taxon>
        <taxon>Symbiodiniaceae</taxon>
        <taxon>Symbiodinium</taxon>
    </lineage>
</organism>
<protein>
    <submittedName>
        <fullName evidence="3">Uncharacterized protein</fullName>
    </submittedName>
</protein>
<comment type="caution">
    <text evidence="3">The sequence shown here is derived from an EMBL/GenBank/DDBJ whole genome shotgun (WGS) entry which is preliminary data.</text>
</comment>
<dbReference type="InterPro" id="IPR027417">
    <property type="entry name" value="P-loop_NTPase"/>
</dbReference>
<dbReference type="Proteomes" id="UP000186817">
    <property type="component" value="Unassembled WGS sequence"/>
</dbReference>
<dbReference type="Gene3D" id="3.40.50.300">
    <property type="entry name" value="P-loop containing nucleotide triphosphate hydrolases"/>
    <property type="match status" value="1"/>
</dbReference>
<dbReference type="AlphaFoldDB" id="A0A1Q9EA79"/>
<evidence type="ECO:0000256" key="1">
    <source>
        <dbReference type="SAM" id="Coils"/>
    </source>
</evidence>
<evidence type="ECO:0000313" key="4">
    <source>
        <dbReference type="Proteomes" id="UP000186817"/>
    </source>
</evidence>
<feature type="coiled-coil region" evidence="1">
    <location>
        <begin position="270"/>
        <end position="365"/>
    </location>
</feature>
<dbReference type="SUPFAM" id="SSF52540">
    <property type="entry name" value="P-loop containing nucleoside triphosphate hydrolases"/>
    <property type="match status" value="1"/>
</dbReference>
<name>A0A1Q9EA79_SYMMI</name>
<accession>A0A1Q9EA79</accession>
<reference evidence="3 4" key="1">
    <citation type="submission" date="2016-02" db="EMBL/GenBank/DDBJ databases">
        <title>Genome analysis of coral dinoflagellate symbionts highlights evolutionary adaptations to a symbiotic lifestyle.</title>
        <authorList>
            <person name="Aranda M."/>
            <person name="Li Y."/>
            <person name="Liew Y.J."/>
            <person name="Baumgarten S."/>
            <person name="Simakov O."/>
            <person name="Wilson M."/>
            <person name="Piel J."/>
            <person name="Ashoor H."/>
            <person name="Bougouffa S."/>
            <person name="Bajic V.B."/>
            <person name="Ryu T."/>
            <person name="Ravasi T."/>
            <person name="Bayer T."/>
            <person name="Micklem G."/>
            <person name="Kim H."/>
            <person name="Bhak J."/>
            <person name="Lajeunesse T.C."/>
            <person name="Voolstra C.R."/>
        </authorList>
    </citation>
    <scope>NUCLEOTIDE SEQUENCE [LARGE SCALE GENOMIC DNA]</scope>
    <source>
        <strain evidence="3 4">CCMP2467</strain>
    </source>
</reference>
<gene>
    <name evidence="3" type="ORF">AK812_SmicGene12593</name>
</gene>